<dbReference type="InterPro" id="IPR035986">
    <property type="entry name" value="PKD_dom_sf"/>
</dbReference>
<dbReference type="PROSITE" id="PS50093">
    <property type="entry name" value="PKD"/>
    <property type="match status" value="1"/>
</dbReference>
<comment type="caution">
    <text evidence="2">The sequence shown here is derived from an EMBL/GenBank/DDBJ whole genome shotgun (WGS) entry which is preliminary data.</text>
</comment>
<name>X0T882_9ZZZZ</name>
<reference evidence="2" key="1">
    <citation type="journal article" date="2014" name="Front. Microbiol.">
        <title>High frequency of phylogenetically diverse reductive dehalogenase-homologous genes in deep subseafloor sedimentary metagenomes.</title>
        <authorList>
            <person name="Kawai M."/>
            <person name="Futagami T."/>
            <person name="Toyoda A."/>
            <person name="Takaki Y."/>
            <person name="Nishi S."/>
            <person name="Hori S."/>
            <person name="Arai W."/>
            <person name="Tsubouchi T."/>
            <person name="Morono Y."/>
            <person name="Uchiyama I."/>
            <person name="Ito T."/>
            <person name="Fujiyama A."/>
            <person name="Inagaki F."/>
            <person name="Takami H."/>
        </authorList>
    </citation>
    <scope>NUCLEOTIDE SEQUENCE</scope>
    <source>
        <strain evidence="2">Expedition CK06-06</strain>
    </source>
</reference>
<dbReference type="Gene3D" id="2.60.40.10">
    <property type="entry name" value="Immunoglobulins"/>
    <property type="match status" value="1"/>
</dbReference>
<proteinExistence type="predicted"/>
<feature type="non-terminal residue" evidence="2">
    <location>
        <position position="102"/>
    </location>
</feature>
<dbReference type="InterPro" id="IPR022409">
    <property type="entry name" value="PKD/Chitinase_dom"/>
</dbReference>
<dbReference type="SUPFAM" id="SSF49299">
    <property type="entry name" value="PKD domain"/>
    <property type="match status" value="1"/>
</dbReference>
<organism evidence="2">
    <name type="scientific">marine sediment metagenome</name>
    <dbReference type="NCBI Taxonomy" id="412755"/>
    <lineage>
        <taxon>unclassified sequences</taxon>
        <taxon>metagenomes</taxon>
        <taxon>ecological metagenomes</taxon>
    </lineage>
</organism>
<dbReference type="SMART" id="SM00089">
    <property type="entry name" value="PKD"/>
    <property type="match status" value="1"/>
</dbReference>
<dbReference type="AlphaFoldDB" id="X0T882"/>
<protein>
    <recommendedName>
        <fullName evidence="1">PKD domain-containing protein</fullName>
    </recommendedName>
</protein>
<evidence type="ECO:0000313" key="2">
    <source>
        <dbReference type="EMBL" id="GAF72295.1"/>
    </source>
</evidence>
<dbReference type="InterPro" id="IPR013783">
    <property type="entry name" value="Ig-like_fold"/>
</dbReference>
<feature type="domain" description="PKD" evidence="1">
    <location>
        <begin position="1"/>
        <end position="75"/>
    </location>
</feature>
<gene>
    <name evidence="2" type="ORF">S01H1_02881</name>
</gene>
<accession>X0T882</accession>
<sequence length="102" mass="10992">MSGNSPLNVLFDASSSYDPDGSIVSYEWDFGDDGTGSHVKTRHTYTTETAATFTCTLTVTDNDGGQASASETLDIAPSLPQCRVTVMLEMIYLSYNNHVGNE</sequence>
<dbReference type="CDD" id="cd00146">
    <property type="entry name" value="PKD"/>
    <property type="match status" value="1"/>
</dbReference>
<evidence type="ECO:0000259" key="1">
    <source>
        <dbReference type="PROSITE" id="PS50093"/>
    </source>
</evidence>
<dbReference type="EMBL" id="BARS01001473">
    <property type="protein sequence ID" value="GAF72295.1"/>
    <property type="molecule type" value="Genomic_DNA"/>
</dbReference>
<dbReference type="InterPro" id="IPR000601">
    <property type="entry name" value="PKD_dom"/>
</dbReference>
<dbReference type="Pfam" id="PF18911">
    <property type="entry name" value="PKD_4"/>
    <property type="match status" value="1"/>
</dbReference>